<reference evidence="2 3" key="2">
    <citation type="journal article" date="2013" name="Genome Biol. Evol.">
        <title>Genome sequencing of Giardia lamblia genotypes A2 and B isolates (DH and GS) and comparative analysis with the genomes of genotypes A1 and E (WB and Pig).</title>
        <authorList>
            <person name="Adam R.D."/>
            <person name="Dahlstrom E.W."/>
            <person name="Martens C.A."/>
            <person name="Bruno D.P."/>
            <person name="Barbian K.D."/>
            <person name="Ricklefs S.M."/>
            <person name="Hernandez M.M."/>
            <person name="Narla N.P."/>
            <person name="Patel R.B."/>
            <person name="Porcella S.F."/>
            <person name="Nash T.E."/>
        </authorList>
    </citation>
    <scope>NUCLEOTIDE SEQUENCE [LARGE SCALE GENOMIC DNA]</scope>
    <source>
        <strain evidence="2 3">DH</strain>
    </source>
</reference>
<feature type="compositionally biased region" description="Polar residues" evidence="1">
    <location>
        <begin position="20"/>
        <end position="32"/>
    </location>
</feature>
<proteinExistence type="predicted"/>
<dbReference type="AlphaFoldDB" id="V6TK22"/>
<feature type="compositionally biased region" description="Pro residues" evidence="1">
    <location>
        <begin position="35"/>
        <end position="45"/>
    </location>
</feature>
<dbReference type="VEuPathDB" id="GiardiaDB:GL50803_007137"/>
<accession>V6TK22</accession>
<dbReference type="EMBL" id="AHGT01000004">
    <property type="protein sequence ID" value="ESU39333.1"/>
    <property type="molecule type" value="Genomic_DNA"/>
</dbReference>
<sequence length="77" mass="8434">MEPRPKLRFKRLSCAEVGTPESTVGSHSEQQSPPGLLPPPPPPQPRHSDLDLWQQRTAARIAATLEREKKAASGSLI</sequence>
<reference evidence="3" key="1">
    <citation type="submission" date="2012-02" db="EMBL/GenBank/DDBJ databases">
        <title>Genome sequencing of Giardia lamblia Genotypes A2 and B isolates (DH and GS) and comparative analysis with the genomes of Genotypes A1 and E (WB and Pig).</title>
        <authorList>
            <person name="Adam R."/>
            <person name="Dahlstrom E."/>
            <person name="Martens C."/>
            <person name="Bruno D."/>
            <person name="Barbian K."/>
            <person name="Porcella S.F."/>
            <person name="Nash T."/>
        </authorList>
    </citation>
    <scope>NUCLEOTIDE SEQUENCE</scope>
    <source>
        <strain evidence="3">DH</strain>
    </source>
</reference>
<dbReference type="VEuPathDB" id="GiardiaDB:DHA2_151078"/>
<comment type="caution">
    <text evidence="2">The sequence shown here is derived from an EMBL/GenBank/DDBJ whole genome shotgun (WGS) entry which is preliminary data.</text>
</comment>
<evidence type="ECO:0000313" key="3">
    <source>
        <dbReference type="Proteomes" id="UP000018320"/>
    </source>
</evidence>
<feature type="compositionally biased region" description="Basic residues" evidence="1">
    <location>
        <begin position="1"/>
        <end position="11"/>
    </location>
</feature>
<evidence type="ECO:0000313" key="2">
    <source>
        <dbReference type="EMBL" id="ESU39333.1"/>
    </source>
</evidence>
<evidence type="ECO:0000256" key="1">
    <source>
        <dbReference type="SAM" id="MobiDB-lite"/>
    </source>
</evidence>
<name>V6TK22_GIAIN</name>
<gene>
    <name evidence="2" type="ORF">DHA2_151078</name>
</gene>
<organism evidence="2 3">
    <name type="scientific">Giardia intestinalis</name>
    <name type="common">Giardia lamblia</name>
    <dbReference type="NCBI Taxonomy" id="5741"/>
    <lineage>
        <taxon>Eukaryota</taxon>
        <taxon>Metamonada</taxon>
        <taxon>Diplomonadida</taxon>
        <taxon>Hexamitidae</taxon>
        <taxon>Giardiinae</taxon>
        <taxon>Giardia</taxon>
    </lineage>
</organism>
<feature type="region of interest" description="Disordered" evidence="1">
    <location>
        <begin position="1"/>
        <end position="49"/>
    </location>
</feature>
<dbReference type="Proteomes" id="UP000018320">
    <property type="component" value="Unassembled WGS sequence"/>
</dbReference>
<protein>
    <submittedName>
        <fullName evidence="2">Uncharacterized protein</fullName>
    </submittedName>
</protein>